<evidence type="ECO:0000313" key="2">
    <source>
        <dbReference type="EMBL" id="OMJ12457.1"/>
    </source>
</evidence>
<proteinExistence type="predicted"/>
<sequence length="76" mass="8708">MAACLHISSMGLIPNYFTEDKCRESNRYDIYTRSIISNMFYEHTENDEEDYDKNRSDGSISGSKEREVCDGGEPGE</sequence>
<evidence type="ECO:0000256" key="1">
    <source>
        <dbReference type="SAM" id="MobiDB-lite"/>
    </source>
</evidence>
<evidence type="ECO:0000313" key="3">
    <source>
        <dbReference type="Proteomes" id="UP000187283"/>
    </source>
</evidence>
<organism evidence="2 3">
    <name type="scientific">Smittium culicis</name>
    <dbReference type="NCBI Taxonomy" id="133412"/>
    <lineage>
        <taxon>Eukaryota</taxon>
        <taxon>Fungi</taxon>
        <taxon>Fungi incertae sedis</taxon>
        <taxon>Zoopagomycota</taxon>
        <taxon>Kickxellomycotina</taxon>
        <taxon>Harpellomycetes</taxon>
        <taxon>Harpellales</taxon>
        <taxon>Legeriomycetaceae</taxon>
        <taxon>Smittium</taxon>
    </lineage>
</organism>
<dbReference type="Proteomes" id="UP000187283">
    <property type="component" value="Unassembled WGS sequence"/>
</dbReference>
<dbReference type="AlphaFoldDB" id="A0A1R1XCV7"/>
<protein>
    <submittedName>
        <fullName evidence="2">Uncharacterized protein</fullName>
    </submittedName>
</protein>
<name>A0A1R1XCV7_9FUNG</name>
<reference evidence="2 3" key="1">
    <citation type="submission" date="2017-01" db="EMBL/GenBank/DDBJ databases">
        <authorList>
            <person name="Mah S.A."/>
            <person name="Swanson W.J."/>
            <person name="Moy G.W."/>
            <person name="Vacquier V.D."/>
        </authorList>
    </citation>
    <scope>NUCLEOTIDE SEQUENCE [LARGE SCALE GENOMIC DNA]</scope>
    <source>
        <strain evidence="2 3">GSMNP</strain>
    </source>
</reference>
<feature type="region of interest" description="Disordered" evidence="1">
    <location>
        <begin position="45"/>
        <end position="76"/>
    </location>
</feature>
<gene>
    <name evidence="2" type="ORF">AYI70_g9099</name>
</gene>
<keyword evidence="3" id="KW-1185">Reference proteome</keyword>
<accession>A0A1R1XCV7</accession>
<dbReference type="EMBL" id="LSSN01003951">
    <property type="protein sequence ID" value="OMJ12457.1"/>
    <property type="molecule type" value="Genomic_DNA"/>
</dbReference>
<comment type="caution">
    <text evidence="2">The sequence shown here is derived from an EMBL/GenBank/DDBJ whole genome shotgun (WGS) entry which is preliminary data.</text>
</comment>